<gene>
    <name evidence="2" type="ORF">IV203_031822</name>
</gene>
<proteinExistence type="predicted"/>
<dbReference type="EMBL" id="JAGRRH010000006">
    <property type="protein sequence ID" value="KAG7369079.1"/>
    <property type="molecule type" value="Genomic_DNA"/>
</dbReference>
<reference evidence="2" key="1">
    <citation type="journal article" date="2021" name="Sci. Rep.">
        <title>Diploid genomic architecture of Nitzschia inconspicua, an elite biomass production diatom.</title>
        <authorList>
            <person name="Oliver A."/>
            <person name="Podell S."/>
            <person name="Pinowska A."/>
            <person name="Traller J.C."/>
            <person name="Smith S.R."/>
            <person name="McClure R."/>
            <person name="Beliaev A."/>
            <person name="Bohutskyi P."/>
            <person name="Hill E.A."/>
            <person name="Rabines A."/>
            <person name="Zheng H."/>
            <person name="Allen L.Z."/>
            <person name="Kuo A."/>
            <person name="Grigoriev I.V."/>
            <person name="Allen A.E."/>
            <person name="Hazlebeck D."/>
            <person name="Allen E.E."/>
        </authorList>
    </citation>
    <scope>NUCLEOTIDE SEQUENCE</scope>
    <source>
        <strain evidence="2">Hildebrandi</strain>
    </source>
</reference>
<evidence type="ECO:0000256" key="1">
    <source>
        <dbReference type="SAM" id="MobiDB-lite"/>
    </source>
</evidence>
<feature type="region of interest" description="Disordered" evidence="1">
    <location>
        <begin position="103"/>
        <end position="123"/>
    </location>
</feature>
<dbReference type="Proteomes" id="UP000693970">
    <property type="component" value="Unassembled WGS sequence"/>
</dbReference>
<evidence type="ECO:0000313" key="2">
    <source>
        <dbReference type="EMBL" id="KAG7369079.1"/>
    </source>
</evidence>
<accession>A0A9K3LV08</accession>
<name>A0A9K3LV08_9STRA</name>
<keyword evidence="3" id="KW-1185">Reference proteome</keyword>
<organism evidence="2 3">
    <name type="scientific">Nitzschia inconspicua</name>
    <dbReference type="NCBI Taxonomy" id="303405"/>
    <lineage>
        <taxon>Eukaryota</taxon>
        <taxon>Sar</taxon>
        <taxon>Stramenopiles</taxon>
        <taxon>Ochrophyta</taxon>
        <taxon>Bacillariophyta</taxon>
        <taxon>Bacillariophyceae</taxon>
        <taxon>Bacillariophycidae</taxon>
        <taxon>Bacillariales</taxon>
        <taxon>Bacillariaceae</taxon>
        <taxon>Nitzschia</taxon>
    </lineage>
</organism>
<evidence type="ECO:0000313" key="3">
    <source>
        <dbReference type="Proteomes" id="UP000693970"/>
    </source>
</evidence>
<sequence>MKPHQSKCASFSPIPIYPYFLSIYNTLLIVQVPLSLNDVEEEHEDEGNDGVDDDSVEDAFEASVLIEAVLQRDRDLVGNEDDDVQFTDANVICGLDPDAVDLEEKIPKPPADWSPPCSEGRSE</sequence>
<comment type="caution">
    <text evidence="2">The sequence shown here is derived from an EMBL/GenBank/DDBJ whole genome shotgun (WGS) entry which is preliminary data.</text>
</comment>
<dbReference type="AlphaFoldDB" id="A0A9K3LV08"/>
<reference evidence="2" key="2">
    <citation type="submission" date="2021-04" db="EMBL/GenBank/DDBJ databases">
        <authorList>
            <person name="Podell S."/>
        </authorList>
    </citation>
    <scope>NUCLEOTIDE SEQUENCE</scope>
    <source>
        <strain evidence="2">Hildebrandi</strain>
    </source>
</reference>
<protein>
    <submittedName>
        <fullName evidence="2">Uncharacterized protein</fullName>
    </submittedName>
</protein>